<organism evidence="1 2">
    <name type="scientific">Anaerotruncus colihominis DSM 17241</name>
    <dbReference type="NCBI Taxonomy" id="445972"/>
    <lineage>
        <taxon>Bacteria</taxon>
        <taxon>Bacillati</taxon>
        <taxon>Bacillota</taxon>
        <taxon>Clostridia</taxon>
        <taxon>Eubacteriales</taxon>
        <taxon>Oscillospiraceae</taxon>
        <taxon>Anaerotruncus</taxon>
    </lineage>
</organism>
<name>B0PFB5_9FIRM</name>
<protein>
    <submittedName>
        <fullName evidence="1">Uncharacterized protein</fullName>
    </submittedName>
</protein>
<dbReference type="Proteomes" id="UP000003803">
    <property type="component" value="Unassembled WGS sequence"/>
</dbReference>
<reference evidence="1" key="1">
    <citation type="submission" date="2007-11" db="EMBL/GenBank/DDBJ databases">
        <authorList>
            <person name="Fulton L."/>
            <person name="Clifton S."/>
            <person name="Fulton B."/>
            <person name="Xu J."/>
            <person name="Minx P."/>
            <person name="Pepin K.H."/>
            <person name="Johnson M."/>
            <person name="Thiruvilangam P."/>
            <person name="Bhonagiri V."/>
            <person name="Nash W.E."/>
            <person name="Mardis E.R."/>
            <person name="Wilson R.K."/>
        </authorList>
    </citation>
    <scope>NUCLEOTIDE SEQUENCE [LARGE SCALE GENOMIC DNA]</scope>
    <source>
        <strain evidence="1">DSM 17241</strain>
    </source>
</reference>
<keyword evidence="2" id="KW-1185">Reference proteome</keyword>
<evidence type="ECO:0000313" key="1">
    <source>
        <dbReference type="EMBL" id="EDS10048.1"/>
    </source>
</evidence>
<gene>
    <name evidence="1" type="ORF">ANACOL_03494</name>
</gene>
<evidence type="ECO:0000313" key="2">
    <source>
        <dbReference type="Proteomes" id="UP000003803"/>
    </source>
</evidence>
<dbReference type="EMBL" id="ABGD02000025">
    <property type="protein sequence ID" value="EDS10048.1"/>
    <property type="molecule type" value="Genomic_DNA"/>
</dbReference>
<accession>B0PFB5</accession>
<sequence length="170" mass="19766">MRWCWNRQTGTFEGRVRERVGSSPIHRTSFAGKKPVIIAGFFPCIYNSDILCGRPHIRTQPVRDERVKPFCSHAERSILNSFMADAVRPDHPLLIRTEDGSIWFLKHIFRSCINGRRIRFVGKTPVRIASEKLEIRRNSCAFLPYRTKNFLANPCAFLQLVQLLRYSDCL</sequence>
<dbReference type="AlphaFoldDB" id="B0PFB5"/>
<comment type="caution">
    <text evidence="1">The sequence shown here is derived from an EMBL/GenBank/DDBJ whole genome shotgun (WGS) entry which is preliminary data.</text>
</comment>
<reference evidence="1" key="2">
    <citation type="submission" date="2013-09" db="EMBL/GenBank/DDBJ databases">
        <title>Draft genome sequence of Anaerotruncus colihominis(DSM 17241).</title>
        <authorList>
            <person name="Sudarsanam P."/>
            <person name="Ley R."/>
            <person name="Guruge J."/>
            <person name="Turnbaugh P.J."/>
            <person name="Mahowald M."/>
            <person name="Liep D."/>
            <person name="Gordon J."/>
        </authorList>
    </citation>
    <scope>NUCLEOTIDE SEQUENCE</scope>
    <source>
        <strain evidence="1">DSM 17241</strain>
    </source>
</reference>
<proteinExistence type="predicted"/>
<dbReference type="HOGENOM" id="CLU_1567422_0_0_9"/>